<dbReference type="PANTHER" id="PTHR35868:SF4">
    <property type="entry name" value="DUF2804 DOMAIN-CONTAINING PROTEIN"/>
    <property type="match status" value="1"/>
</dbReference>
<evidence type="ECO:0000313" key="2">
    <source>
        <dbReference type="Proteomes" id="UP000431401"/>
    </source>
</evidence>
<evidence type="ECO:0008006" key="3">
    <source>
        <dbReference type="Google" id="ProtNLM"/>
    </source>
</evidence>
<dbReference type="EMBL" id="WEGI01000006">
    <property type="protein sequence ID" value="MQY27535.1"/>
    <property type="molecule type" value="Genomic_DNA"/>
</dbReference>
<dbReference type="Proteomes" id="UP000431401">
    <property type="component" value="Unassembled WGS sequence"/>
</dbReference>
<sequence>MYSAGMFEPRSLVENGVRHYGRLGARPVSVNPLDEFRGPWRRLRRTRLKEWAGFTVLHPEIYASMILQDAKYLASSEIYVHDRATGVLHQHEQVAPPGAVRFAGRLIGSSVALRRKRYALSYEFAADRHRIEIDIAATTDAPAFTGRLDLLPASASPALSVSSRLPGGTMYTNKALYPVEGSLRVGEREFVFRPDRDLAILDEHKSALPYRTVWTWGTFGTFADGVPVGANFVDRPELPGQPEESAIWTAAAAAPLADVDFGWDASAPLSPWRIRSADGRLDVTFTPEGRKTVDLQLGVLAMDYFQAYGTFAGSLDIGTRTLELTDVHGVCEQMRARL</sequence>
<dbReference type="PANTHER" id="PTHR35868">
    <property type="entry name" value="DUF2804 DOMAIN-CONTAINING PROTEIN-RELATED"/>
    <property type="match status" value="1"/>
</dbReference>
<comment type="caution">
    <text evidence="1">The sequence shown here is derived from an EMBL/GenBank/DDBJ whole genome shotgun (WGS) entry which is preliminary data.</text>
</comment>
<name>A0A7K0DP56_9NOCA</name>
<organism evidence="1 2">
    <name type="scientific">Nocardia aurantia</name>
    <dbReference type="NCBI Taxonomy" id="2585199"/>
    <lineage>
        <taxon>Bacteria</taxon>
        <taxon>Bacillati</taxon>
        <taxon>Actinomycetota</taxon>
        <taxon>Actinomycetes</taxon>
        <taxon>Mycobacteriales</taxon>
        <taxon>Nocardiaceae</taxon>
        <taxon>Nocardia</taxon>
    </lineage>
</organism>
<keyword evidence="2" id="KW-1185">Reference proteome</keyword>
<dbReference type="InterPro" id="IPR021243">
    <property type="entry name" value="DUF2804"/>
</dbReference>
<gene>
    <name evidence="1" type="ORF">NRB56_31180</name>
</gene>
<dbReference type="AlphaFoldDB" id="A0A7K0DP56"/>
<protein>
    <recommendedName>
        <fullName evidence="3">DUF2804 domain-containing protein</fullName>
    </recommendedName>
</protein>
<accession>A0A7K0DP56</accession>
<evidence type="ECO:0000313" key="1">
    <source>
        <dbReference type="EMBL" id="MQY27535.1"/>
    </source>
</evidence>
<proteinExistence type="predicted"/>
<reference evidence="1 2" key="1">
    <citation type="submission" date="2019-10" db="EMBL/GenBank/DDBJ databases">
        <title>Nocardia macrotermitis sp. nov. and Nocardia aurantia sp. nov., isolated from the gut of fungus growing-termite Macrotermes natalensis.</title>
        <authorList>
            <person name="Benndorf R."/>
            <person name="Schwitalla J."/>
            <person name="Martin K."/>
            <person name="De Beer W."/>
            <person name="Kaster A.-K."/>
            <person name="Vollmers J."/>
            <person name="Poulsen M."/>
            <person name="Beemelmanns C."/>
        </authorList>
    </citation>
    <scope>NUCLEOTIDE SEQUENCE [LARGE SCALE GENOMIC DNA]</scope>
    <source>
        <strain evidence="1 2">RB56</strain>
    </source>
</reference>
<dbReference type="OrthoDB" id="9762066at2"/>
<dbReference type="Pfam" id="PF10974">
    <property type="entry name" value="DUF2804"/>
    <property type="match status" value="1"/>
</dbReference>